<evidence type="ECO:0000256" key="1">
    <source>
        <dbReference type="SAM" id="Phobius"/>
    </source>
</evidence>
<protein>
    <submittedName>
        <fullName evidence="2">Membrane protein</fullName>
    </submittedName>
</protein>
<dbReference type="Proteomes" id="UP000654471">
    <property type="component" value="Unassembled WGS sequence"/>
</dbReference>
<feature type="transmembrane region" description="Helical" evidence="1">
    <location>
        <begin position="77"/>
        <end position="103"/>
    </location>
</feature>
<name>A0ABQ2UT71_9ACTN</name>
<proteinExistence type="predicted"/>
<feature type="transmembrane region" description="Helical" evidence="1">
    <location>
        <begin position="115"/>
        <end position="134"/>
    </location>
</feature>
<gene>
    <name evidence="2" type="ORF">GCM10010211_13370</name>
</gene>
<sequence length="185" mass="19725">MRVKERGEILTAGTGLTSAAAVLTGTVALYVALVVLGNITDFGTNQQYVRHVLAMDTTFHDPDLMWRAITSHTVQDAAYVAIIAWELVAAVVLVTATVLWVVGARRGSVDRARRVATAGLLMVMVLFGAGFLAIGGEWFSMWQSKQWNGVEAAVRNFTVAGIVLLVIHLPGAAGRPREAAEAPPA</sequence>
<feature type="transmembrane region" description="Helical" evidence="1">
    <location>
        <begin position="12"/>
        <end position="36"/>
    </location>
</feature>
<evidence type="ECO:0000313" key="2">
    <source>
        <dbReference type="EMBL" id="GGU50391.1"/>
    </source>
</evidence>
<feature type="transmembrane region" description="Helical" evidence="1">
    <location>
        <begin position="154"/>
        <end position="173"/>
    </location>
</feature>
<comment type="caution">
    <text evidence="2">The sequence shown here is derived from an EMBL/GenBank/DDBJ whole genome shotgun (WGS) entry which is preliminary data.</text>
</comment>
<organism evidence="2 3">
    <name type="scientific">Streptomyces albospinus</name>
    <dbReference type="NCBI Taxonomy" id="285515"/>
    <lineage>
        <taxon>Bacteria</taxon>
        <taxon>Bacillati</taxon>
        <taxon>Actinomycetota</taxon>
        <taxon>Actinomycetes</taxon>
        <taxon>Kitasatosporales</taxon>
        <taxon>Streptomycetaceae</taxon>
        <taxon>Streptomyces</taxon>
    </lineage>
</organism>
<dbReference type="Pfam" id="PF09933">
    <property type="entry name" value="DUF2165"/>
    <property type="match status" value="1"/>
</dbReference>
<accession>A0ABQ2UT71</accession>
<keyword evidence="1" id="KW-0472">Membrane</keyword>
<keyword evidence="3" id="KW-1185">Reference proteome</keyword>
<evidence type="ECO:0000313" key="3">
    <source>
        <dbReference type="Proteomes" id="UP000654471"/>
    </source>
</evidence>
<reference evidence="3" key="1">
    <citation type="journal article" date="2019" name="Int. J. Syst. Evol. Microbiol.">
        <title>The Global Catalogue of Microorganisms (GCM) 10K type strain sequencing project: providing services to taxonomists for standard genome sequencing and annotation.</title>
        <authorList>
            <consortium name="The Broad Institute Genomics Platform"/>
            <consortium name="The Broad Institute Genome Sequencing Center for Infectious Disease"/>
            <person name="Wu L."/>
            <person name="Ma J."/>
        </authorList>
    </citation>
    <scope>NUCLEOTIDE SEQUENCE [LARGE SCALE GENOMIC DNA]</scope>
    <source>
        <strain evidence="3">JCM 3399</strain>
    </source>
</reference>
<dbReference type="InterPro" id="IPR018681">
    <property type="entry name" value="DUF2165_transmembrane"/>
</dbReference>
<keyword evidence="1" id="KW-1133">Transmembrane helix</keyword>
<dbReference type="EMBL" id="BMRP01000003">
    <property type="protein sequence ID" value="GGU50391.1"/>
    <property type="molecule type" value="Genomic_DNA"/>
</dbReference>
<keyword evidence="1" id="KW-0812">Transmembrane</keyword>